<gene>
    <name evidence="4" type="ORF">ANBU17_12540</name>
</gene>
<keyword evidence="5" id="KW-1185">Reference proteome</keyword>
<proteinExistence type="predicted"/>
<feature type="binding site" evidence="2">
    <location>
        <begin position="239"/>
        <end position="242"/>
    </location>
    <ligand>
        <name>dihydroxyacetone phosphate</name>
        <dbReference type="ChEBI" id="CHEBI:57642"/>
    </ligand>
</feature>
<dbReference type="Proteomes" id="UP000613208">
    <property type="component" value="Unassembled WGS sequence"/>
</dbReference>
<organism evidence="4 5">
    <name type="scientific">Anaerostipes butyraticus</name>
    <dbReference type="NCBI Taxonomy" id="645466"/>
    <lineage>
        <taxon>Bacteria</taxon>
        <taxon>Bacillati</taxon>
        <taxon>Bacillota</taxon>
        <taxon>Clostridia</taxon>
        <taxon>Lachnospirales</taxon>
        <taxon>Lachnospiraceae</taxon>
        <taxon>Anaerostipes</taxon>
    </lineage>
</organism>
<feature type="binding site" evidence="3">
    <location>
        <position position="217"/>
    </location>
    <ligand>
        <name>Zn(2+)</name>
        <dbReference type="ChEBI" id="CHEBI:29105"/>
        <label>1</label>
        <note>catalytic</note>
    </ligand>
</feature>
<keyword evidence="3" id="KW-0479">Metal-binding</keyword>
<evidence type="ECO:0008006" key="6">
    <source>
        <dbReference type="Google" id="ProtNLM"/>
    </source>
</evidence>
<comment type="cofactor">
    <cofactor evidence="3">
        <name>Zn(2+)</name>
        <dbReference type="ChEBI" id="CHEBI:29105"/>
    </cofactor>
    <text evidence="3">Binds 2 Zn(2+) ions per subunit. One is catalytic and the other provides a structural contribution.</text>
</comment>
<dbReference type="NCBIfam" id="TIGR00167">
    <property type="entry name" value="cbbA"/>
    <property type="match status" value="1"/>
</dbReference>
<dbReference type="SUPFAM" id="SSF51569">
    <property type="entry name" value="Aldolase"/>
    <property type="match status" value="1"/>
</dbReference>
<dbReference type="InterPro" id="IPR050246">
    <property type="entry name" value="Class_II_FBP_aldolase"/>
</dbReference>
<feature type="binding site" evidence="2">
    <location>
        <position position="190"/>
    </location>
    <ligand>
        <name>dihydroxyacetone phosphate</name>
        <dbReference type="ChEBI" id="CHEBI:57642"/>
    </ligand>
</feature>
<keyword evidence="3" id="KW-0862">Zinc</keyword>
<evidence type="ECO:0000256" key="3">
    <source>
        <dbReference type="PIRSR" id="PIRSR001359-3"/>
    </source>
</evidence>
<accession>A0A916VDC4</accession>
<comment type="caution">
    <text evidence="4">The sequence shown here is derived from an EMBL/GenBank/DDBJ whole genome shotgun (WGS) entry which is preliminary data.</text>
</comment>
<dbReference type="InterPro" id="IPR013785">
    <property type="entry name" value="Aldolase_TIM"/>
</dbReference>
<dbReference type="CDD" id="cd00947">
    <property type="entry name" value="TBP_aldolase_IIB"/>
    <property type="match status" value="1"/>
</dbReference>
<reference evidence="4" key="1">
    <citation type="submission" date="2020-06" db="EMBL/GenBank/DDBJ databases">
        <title>Characterization of fructooligosaccharide metabolism and fructooligosaccharide-degrading enzymes in human commensal butyrate producers.</title>
        <authorList>
            <person name="Tanno H."/>
            <person name="Fujii T."/>
            <person name="Hirano K."/>
            <person name="Maeno S."/>
            <person name="Tonozuka T."/>
            <person name="Sakamoto M."/>
            <person name="Ohkuma M."/>
            <person name="Tochio T."/>
            <person name="Endo A."/>
        </authorList>
    </citation>
    <scope>NUCLEOTIDE SEQUENCE</scope>
    <source>
        <strain evidence="4">JCM 17466</strain>
    </source>
</reference>
<dbReference type="GO" id="GO:0016832">
    <property type="term" value="F:aldehyde-lyase activity"/>
    <property type="evidence" value="ECO:0007669"/>
    <property type="project" value="InterPro"/>
</dbReference>
<feature type="active site" description="Proton donor" evidence="1">
    <location>
        <position position="81"/>
    </location>
</feature>
<evidence type="ECO:0000313" key="5">
    <source>
        <dbReference type="Proteomes" id="UP000613208"/>
    </source>
</evidence>
<feature type="binding site" evidence="2">
    <location>
        <begin position="218"/>
        <end position="220"/>
    </location>
    <ligand>
        <name>dihydroxyacetone phosphate</name>
        <dbReference type="ChEBI" id="CHEBI:57642"/>
    </ligand>
</feature>
<feature type="binding site" evidence="3">
    <location>
        <position position="133"/>
    </location>
    <ligand>
        <name>Zn(2+)</name>
        <dbReference type="ChEBI" id="CHEBI:29105"/>
        <label>2</label>
    </ligand>
</feature>
<dbReference type="AlphaFoldDB" id="A0A916VDC4"/>
<dbReference type="Pfam" id="PF01116">
    <property type="entry name" value="F_bP_aldolase"/>
    <property type="match status" value="1"/>
</dbReference>
<sequence>MLVTLKELLEEAKKEKKAVGAFNGTTLEAIQGIIQAAEETNCPVILQHAQSHDAIISLEEIGPILLYYAKRARVPVAVHLDHGSTYERCIQAVRLGFTSVMYDASAKEFADNIKETKEVVKAAHAAGVSVEAELGHVFTSKVGISEGGSADEADDYENLEDIYTDPQMAKQFAEETGVDCLAIAFGTTRGVYLKEPKLDLDRVAQIRDTIKIPLVMHGGSGVSEEDYRKAIKNGICKINYYTYMNTAAGKASKEYWEDTSRPLFYDQMAFSAKEAVKEDVKKAIRIFQNL</sequence>
<dbReference type="GO" id="GO:0008270">
    <property type="term" value="F:zinc ion binding"/>
    <property type="evidence" value="ECO:0007669"/>
    <property type="project" value="InterPro"/>
</dbReference>
<dbReference type="Gene3D" id="3.20.20.70">
    <property type="entry name" value="Aldolase class I"/>
    <property type="match status" value="1"/>
</dbReference>
<dbReference type="RefSeq" id="WP_201310621.1">
    <property type="nucleotide sequence ID" value="NZ_BLYI01000027.1"/>
</dbReference>
<dbReference type="InterPro" id="IPR000771">
    <property type="entry name" value="FBA_II"/>
</dbReference>
<evidence type="ECO:0000313" key="4">
    <source>
        <dbReference type="EMBL" id="GFO84907.1"/>
    </source>
</evidence>
<dbReference type="PIRSF" id="PIRSF001359">
    <property type="entry name" value="F_bP_aldolase_II"/>
    <property type="match status" value="1"/>
</dbReference>
<dbReference type="PANTHER" id="PTHR30304:SF0">
    <property type="entry name" value="D-TAGATOSE-1,6-BISPHOSPHATE ALDOLASE SUBUNIT GATY-RELATED"/>
    <property type="match status" value="1"/>
</dbReference>
<feature type="binding site" evidence="3">
    <location>
        <position position="82"/>
    </location>
    <ligand>
        <name>Zn(2+)</name>
        <dbReference type="ChEBI" id="CHEBI:29105"/>
        <label>1</label>
        <note>catalytic</note>
    </ligand>
</feature>
<name>A0A916VDC4_9FIRM</name>
<feature type="binding site" evidence="3">
    <location>
        <position position="103"/>
    </location>
    <ligand>
        <name>Zn(2+)</name>
        <dbReference type="ChEBI" id="CHEBI:29105"/>
        <label>2</label>
    </ligand>
</feature>
<dbReference type="EMBL" id="BLYI01000027">
    <property type="protein sequence ID" value="GFO84907.1"/>
    <property type="molecule type" value="Genomic_DNA"/>
</dbReference>
<dbReference type="GO" id="GO:0005975">
    <property type="term" value="P:carbohydrate metabolic process"/>
    <property type="evidence" value="ECO:0007669"/>
    <property type="project" value="InterPro"/>
</dbReference>
<evidence type="ECO:0000256" key="2">
    <source>
        <dbReference type="PIRSR" id="PIRSR001359-2"/>
    </source>
</evidence>
<dbReference type="PANTHER" id="PTHR30304">
    <property type="entry name" value="D-TAGATOSE-1,6-BISPHOSPHATE ALDOLASE"/>
    <property type="match status" value="1"/>
</dbReference>
<evidence type="ECO:0000256" key="1">
    <source>
        <dbReference type="PIRSR" id="PIRSR001359-1"/>
    </source>
</evidence>
<protein>
    <recommendedName>
        <fullName evidence="6">Fructose-bisphosphate aldolase</fullName>
    </recommendedName>
</protein>